<dbReference type="InterPro" id="IPR000711">
    <property type="entry name" value="ATPase_OSCP/dsu"/>
</dbReference>
<reference evidence="8" key="1">
    <citation type="submission" date="2010-08" db="EMBL/GenBank/DDBJ databases">
        <authorList>
            <person name="Muzny D."/>
            <person name="Qin X."/>
            <person name="Buhay C."/>
            <person name="Dugan-Rocha S."/>
            <person name="Ding Y."/>
            <person name="Chen G."/>
            <person name="Hawes A."/>
            <person name="Holder M."/>
            <person name="Jhangiani S."/>
            <person name="Johnson A."/>
            <person name="Khan Z."/>
            <person name="Li Z."/>
            <person name="Liu W."/>
            <person name="Liu X."/>
            <person name="Perez L."/>
            <person name="Shen H."/>
            <person name="Wang Q."/>
            <person name="Watt J."/>
            <person name="Xi L."/>
            <person name="Xin Y."/>
            <person name="Zhou J."/>
            <person name="Deng J."/>
            <person name="Jiang H."/>
            <person name="Liu Y."/>
            <person name="Qu J."/>
            <person name="Song X.-Z."/>
            <person name="Zhang L."/>
            <person name="Villasana D."/>
            <person name="Johnson A."/>
            <person name="Liu J."/>
            <person name="Liyanage D."/>
            <person name="Lorensuhewa L."/>
            <person name="Robinson T."/>
            <person name="Song A."/>
            <person name="Song B.-B."/>
            <person name="Dinh H."/>
            <person name="Thornton R."/>
            <person name="Coyle M."/>
            <person name="Francisco L."/>
            <person name="Jackson L."/>
            <person name="Javaid M."/>
            <person name="Korchina V."/>
            <person name="Kovar C."/>
            <person name="Mata R."/>
            <person name="Mathew T."/>
            <person name="Ngo R."/>
            <person name="Nguyen L."/>
            <person name="Nguyen N."/>
            <person name="Okwuonu G."/>
            <person name="Ongeri F."/>
            <person name="Pham C."/>
            <person name="Simmons D."/>
            <person name="Wilczek-Boney K."/>
            <person name="Hale W."/>
            <person name="Jakkamsetti A."/>
            <person name="Pham P."/>
            <person name="Ruth R."/>
            <person name="San Lucas F."/>
            <person name="Warren J."/>
            <person name="Zhang J."/>
            <person name="Zhao Z."/>
            <person name="Zhou C."/>
            <person name="Zhu D."/>
            <person name="Lee S."/>
            <person name="Bess C."/>
            <person name="Blankenburg K."/>
            <person name="Forbes L."/>
            <person name="Fu Q."/>
            <person name="Gubbala S."/>
            <person name="Hirani K."/>
            <person name="Jayaseelan J.C."/>
            <person name="Lara F."/>
            <person name="Munidasa M."/>
            <person name="Palculict T."/>
            <person name="Patil S."/>
            <person name="Pu L.-L."/>
            <person name="Saada N."/>
            <person name="Tang L."/>
            <person name="Weissenberger G."/>
            <person name="Zhu Y."/>
            <person name="Hemphill L."/>
            <person name="Shang Y."/>
            <person name="Youmans B."/>
            <person name="Ayvaz T."/>
            <person name="Ross M."/>
            <person name="Santibanez J."/>
            <person name="Aqrawi P."/>
            <person name="Gross S."/>
            <person name="Joshi V."/>
            <person name="Fowler G."/>
            <person name="Nazareth L."/>
            <person name="Reid J."/>
            <person name="Worley K."/>
            <person name="Petrosino J."/>
            <person name="Highlander S."/>
            <person name="Gibbs R."/>
        </authorList>
    </citation>
    <scope>NUCLEOTIDE SEQUENCE [LARGE SCALE GENOMIC DNA]</scope>
    <source>
        <strain evidence="8">DSM 15272</strain>
    </source>
</reference>
<evidence type="ECO:0000256" key="6">
    <source>
        <dbReference type="ARBA" id="ARBA00023310"/>
    </source>
</evidence>
<evidence type="ECO:0000256" key="2">
    <source>
        <dbReference type="ARBA" id="ARBA00022448"/>
    </source>
</evidence>
<dbReference type="Gene3D" id="1.10.520.20">
    <property type="entry name" value="N-terminal domain of the delta subunit of the F1F0-ATP synthase"/>
    <property type="match status" value="1"/>
</dbReference>
<keyword evidence="7" id="KW-0139">CF(1)</keyword>
<dbReference type="HOGENOM" id="CLU_088880_0_0_11"/>
<dbReference type="NCBIfam" id="TIGR01145">
    <property type="entry name" value="ATP_synt_delta"/>
    <property type="match status" value="1"/>
</dbReference>
<dbReference type="EMBL" id="ACLF03000006">
    <property type="protein sequence ID" value="EFQ83021.1"/>
    <property type="molecule type" value="Genomic_DNA"/>
</dbReference>
<protein>
    <recommendedName>
        <fullName evidence="7">ATP synthase subunit delta</fullName>
    </recommendedName>
    <alternativeName>
        <fullName evidence="7">ATP synthase F(1) sector subunit delta</fullName>
    </alternativeName>
    <alternativeName>
        <fullName evidence="7">F-type ATPase subunit delta</fullName>
        <shortName evidence="7">F-ATPase subunit delta</shortName>
    </alternativeName>
</protein>
<dbReference type="GO" id="GO:0046933">
    <property type="term" value="F:proton-transporting ATP synthase activity, rotational mechanism"/>
    <property type="evidence" value="ECO:0007669"/>
    <property type="project" value="UniProtKB-UniRule"/>
</dbReference>
<comment type="caution">
    <text evidence="8">The sequence shown here is derived from an EMBL/GenBank/DDBJ whole genome shotgun (WGS) entry which is preliminary data.</text>
</comment>
<sequence>MRGISAKSLADVLAAVDAATGSTGDLGAELFGAVAVLDGAPALRRVLTDPSTEDEAKAGLAAQVFGGKVGADAVAVIETAARGRWGSSRDLTDGLETAGVSALVAAADAAGELDALETELFEVGRLVRSDAELRQVVSDRSVATDAKATLLASLVGGKVTGPTLALATQAAAARTGSFERAIAAFGETVAARRHRLLAEVRVAAELGATETDRLARALAAKYGREVHLNIIVDPSVLGGIAVSVGDESVDGSMSTRLENARRRLAG</sequence>
<evidence type="ECO:0000313" key="8">
    <source>
        <dbReference type="EMBL" id="EFQ83021.1"/>
    </source>
</evidence>
<keyword evidence="2 7" id="KW-0813">Transport</keyword>
<dbReference type="eggNOG" id="COG0712">
    <property type="taxonomic scope" value="Bacteria"/>
</dbReference>
<keyword evidence="8" id="KW-0378">Hydrolase</keyword>
<dbReference type="AlphaFoldDB" id="E2SCR8"/>
<comment type="similarity">
    <text evidence="7">Belongs to the ATPase delta chain family.</text>
</comment>
<keyword evidence="3 7" id="KW-0375">Hydrogen ion transport</keyword>
<dbReference type="InterPro" id="IPR026015">
    <property type="entry name" value="ATP_synth_OSCP/delta_N_sf"/>
</dbReference>
<dbReference type="PANTHER" id="PTHR11910">
    <property type="entry name" value="ATP SYNTHASE DELTA CHAIN"/>
    <property type="match status" value="1"/>
</dbReference>
<dbReference type="PRINTS" id="PR00125">
    <property type="entry name" value="ATPASEDELTA"/>
</dbReference>
<proteinExistence type="inferred from homology"/>
<dbReference type="Pfam" id="PF00213">
    <property type="entry name" value="OSCP"/>
    <property type="match status" value="1"/>
</dbReference>
<keyword evidence="4 7" id="KW-0406">Ion transport</keyword>
<dbReference type="GO" id="GO:0016787">
    <property type="term" value="F:hydrolase activity"/>
    <property type="evidence" value="ECO:0007669"/>
    <property type="project" value="UniProtKB-KW"/>
</dbReference>
<comment type="function">
    <text evidence="7">This protein is part of the stalk that links CF(0) to CF(1). It either transmits conformational changes from CF(0) to CF(1) or is implicated in proton conduction.</text>
</comment>
<comment type="subcellular location">
    <subcellularLocation>
        <location evidence="7">Cell membrane</location>
        <topology evidence="7">Peripheral membrane protein</topology>
    </subcellularLocation>
    <subcellularLocation>
        <location evidence="1">Membrane</location>
    </subcellularLocation>
</comment>
<dbReference type="HAMAP" id="MF_01416">
    <property type="entry name" value="ATP_synth_delta_bact"/>
    <property type="match status" value="1"/>
</dbReference>
<keyword evidence="6 7" id="KW-0066">ATP synthesis</keyword>
<dbReference type="STRING" id="585531.HMPREF0063_12230"/>
<keyword evidence="5 7" id="KW-0472">Membrane</keyword>
<keyword evidence="7" id="KW-1003">Cell membrane</keyword>
<evidence type="ECO:0000313" key="9">
    <source>
        <dbReference type="Proteomes" id="UP000003111"/>
    </source>
</evidence>
<comment type="function">
    <text evidence="7">F(1)F(0) ATP synthase produces ATP from ADP in the presence of a proton or sodium gradient. F-type ATPases consist of two structural domains, F(1) containing the extramembraneous catalytic core and F(0) containing the membrane proton channel, linked together by a central stalk and a peripheral stalk. During catalysis, ATP synthesis in the catalytic domain of F(1) is coupled via a rotary mechanism of the central stalk subunits to proton translocation.</text>
</comment>
<organism evidence="8 9">
    <name type="scientific">Aeromicrobium marinum DSM 15272</name>
    <dbReference type="NCBI Taxonomy" id="585531"/>
    <lineage>
        <taxon>Bacteria</taxon>
        <taxon>Bacillati</taxon>
        <taxon>Actinomycetota</taxon>
        <taxon>Actinomycetes</taxon>
        <taxon>Propionibacteriales</taxon>
        <taxon>Nocardioidaceae</taxon>
        <taxon>Aeromicrobium</taxon>
    </lineage>
</organism>
<evidence type="ECO:0000256" key="3">
    <source>
        <dbReference type="ARBA" id="ARBA00022781"/>
    </source>
</evidence>
<dbReference type="RefSeq" id="WP_007077322.1">
    <property type="nucleotide sequence ID" value="NZ_CM001024.1"/>
</dbReference>
<dbReference type="OrthoDB" id="5242917at2"/>
<accession>E2SCR8</accession>
<dbReference type="GO" id="GO:0045259">
    <property type="term" value="C:proton-transporting ATP synthase complex"/>
    <property type="evidence" value="ECO:0007669"/>
    <property type="project" value="UniProtKB-KW"/>
</dbReference>
<dbReference type="NCBIfam" id="NF009967">
    <property type="entry name" value="PRK13430.1"/>
    <property type="match status" value="1"/>
</dbReference>
<name>E2SCR8_9ACTN</name>
<evidence type="ECO:0000256" key="5">
    <source>
        <dbReference type="ARBA" id="ARBA00023136"/>
    </source>
</evidence>
<dbReference type="GO" id="GO:0005886">
    <property type="term" value="C:plasma membrane"/>
    <property type="evidence" value="ECO:0007669"/>
    <property type="project" value="UniProtKB-SubCell"/>
</dbReference>
<evidence type="ECO:0000256" key="7">
    <source>
        <dbReference type="HAMAP-Rule" id="MF_01416"/>
    </source>
</evidence>
<dbReference type="Proteomes" id="UP000003111">
    <property type="component" value="Unassembled WGS sequence"/>
</dbReference>
<evidence type="ECO:0000256" key="4">
    <source>
        <dbReference type="ARBA" id="ARBA00023065"/>
    </source>
</evidence>
<evidence type="ECO:0000256" key="1">
    <source>
        <dbReference type="ARBA" id="ARBA00004370"/>
    </source>
</evidence>
<gene>
    <name evidence="7 8" type="primary">atpH</name>
    <name evidence="8" type="ORF">HMPREF0063_12230</name>
</gene>
<keyword evidence="9" id="KW-1185">Reference proteome</keyword>